<evidence type="ECO:0000256" key="6">
    <source>
        <dbReference type="RuleBase" id="RU000492"/>
    </source>
</evidence>
<evidence type="ECO:0000256" key="1">
    <source>
        <dbReference type="ARBA" id="ARBA00022741"/>
    </source>
</evidence>
<keyword evidence="3 6" id="KW-0347">Helicase</keyword>
<feature type="domain" description="DEAD-box RNA helicase Q" evidence="10">
    <location>
        <begin position="63"/>
        <end position="91"/>
    </location>
</feature>
<sequence>MQAAKKESQSSKKSPSNGKKGNFKGKKQLNKNQPQQKKSHVEIQEVVSRYGELTEEAKTTQWKVFSDYPLSRKTLDGLEKAGYKEPTDIQRDCISLALRGLDILGAAKTGSGKTLAFLIPVLECLWRSRWSKMDGLGALILSPTRELAYQTFQVLKKIGFNHDFSAALLIGGTDLAFERNRVAGTNIIICTPGRLLQHMDENPSFTCDSLNILVLDEADRILDMGFQQQLNAIVDNLPVKRQTMLFSATQTKSVRDLARLSLKDPVYVSVHEHATHSTPDNLLQSYTICPDEDKINMLWSFISNHKHKKTIIFMTSCKQHLSYEIASQSQKVACEQTSNPFSAIANRSSTPSHSSSLYSFESSCSSKFCPHCQRSVSRVVVENRSVQTSQTLVVASTRRRQWSSNVGEDCVESQASMRLSELKPPFPPPIEPSFLPPLVGASIDRPSASSTSIDAHRPRFVNHLTELVKRKSESLLKMLPKAEGEKRTKPKRGVDDLWTDYVKHLAMQPGALGARPAAMWREFEEVLSSAPSLSGRELKACSERFGASYSPSLLRIFLSSIKYTQCAAGGDARTSRATNGIKAPLLKNCRHTPAVRMNKAQLKRAEAIRARRKLVDEAA</sequence>
<evidence type="ECO:0000256" key="8">
    <source>
        <dbReference type="SAM" id="MobiDB-lite"/>
    </source>
</evidence>
<dbReference type="PROSITE" id="PS51192">
    <property type="entry name" value="HELICASE_ATP_BIND_1"/>
    <property type="match status" value="1"/>
</dbReference>
<name>A0A914XBG2_9BILA</name>
<keyword evidence="7" id="KW-0694">RNA-binding</keyword>
<dbReference type="Pfam" id="PF00270">
    <property type="entry name" value="DEAD"/>
    <property type="match status" value="1"/>
</dbReference>
<feature type="short sequence motif" description="Q motif" evidence="5">
    <location>
        <begin position="63"/>
        <end position="91"/>
    </location>
</feature>
<dbReference type="InterPro" id="IPR011545">
    <property type="entry name" value="DEAD/DEAH_box_helicase_dom"/>
</dbReference>
<dbReference type="GO" id="GO:0005524">
    <property type="term" value="F:ATP binding"/>
    <property type="evidence" value="ECO:0007669"/>
    <property type="project" value="UniProtKB-UniRule"/>
</dbReference>
<feature type="compositionally biased region" description="Low complexity" evidence="8">
    <location>
        <begin position="11"/>
        <end position="20"/>
    </location>
</feature>
<dbReference type="GO" id="GO:0003723">
    <property type="term" value="F:RNA binding"/>
    <property type="evidence" value="ECO:0007669"/>
    <property type="project" value="UniProtKB-UniRule"/>
</dbReference>
<dbReference type="InterPro" id="IPR014001">
    <property type="entry name" value="Helicase_ATP-bd"/>
</dbReference>
<evidence type="ECO:0000256" key="4">
    <source>
        <dbReference type="ARBA" id="ARBA00022840"/>
    </source>
</evidence>
<reference evidence="12" key="1">
    <citation type="submission" date="2022-11" db="UniProtKB">
        <authorList>
            <consortium name="WormBaseParasite"/>
        </authorList>
    </citation>
    <scope>IDENTIFICATION</scope>
</reference>
<keyword evidence="1 6" id="KW-0547">Nucleotide-binding</keyword>
<evidence type="ECO:0000256" key="7">
    <source>
        <dbReference type="RuleBase" id="RU365068"/>
    </source>
</evidence>
<evidence type="ECO:0000256" key="3">
    <source>
        <dbReference type="ARBA" id="ARBA00022806"/>
    </source>
</evidence>
<evidence type="ECO:0000259" key="9">
    <source>
        <dbReference type="PROSITE" id="PS51192"/>
    </source>
</evidence>
<evidence type="ECO:0000259" key="10">
    <source>
        <dbReference type="PROSITE" id="PS51195"/>
    </source>
</evidence>
<dbReference type="GO" id="GO:0003724">
    <property type="term" value="F:RNA helicase activity"/>
    <property type="evidence" value="ECO:0007669"/>
    <property type="project" value="UniProtKB-EC"/>
</dbReference>
<dbReference type="CDD" id="cd17941">
    <property type="entry name" value="DEADc_DDX10"/>
    <property type="match status" value="1"/>
</dbReference>
<comment type="domain">
    <text evidence="7">The Q motif is unique to and characteristic of the DEAD box family of RNA helicases and controls ATP binding and hydrolysis.</text>
</comment>
<keyword evidence="11" id="KW-1185">Reference proteome</keyword>
<keyword evidence="4 6" id="KW-0067">ATP-binding</keyword>
<proteinExistence type="inferred from homology"/>
<dbReference type="AlphaFoldDB" id="A0A914XBG2"/>
<organism evidence="11 12">
    <name type="scientific">Plectus sambesii</name>
    <dbReference type="NCBI Taxonomy" id="2011161"/>
    <lineage>
        <taxon>Eukaryota</taxon>
        <taxon>Metazoa</taxon>
        <taxon>Ecdysozoa</taxon>
        <taxon>Nematoda</taxon>
        <taxon>Chromadorea</taxon>
        <taxon>Plectida</taxon>
        <taxon>Plectina</taxon>
        <taxon>Plectoidea</taxon>
        <taxon>Plectidae</taxon>
        <taxon>Plectus</taxon>
    </lineage>
</organism>
<dbReference type="PROSITE" id="PS51195">
    <property type="entry name" value="Q_MOTIF"/>
    <property type="match status" value="1"/>
</dbReference>
<dbReference type="PROSITE" id="PS00039">
    <property type="entry name" value="DEAD_ATP_HELICASE"/>
    <property type="match status" value="1"/>
</dbReference>
<comment type="similarity">
    <text evidence="6">Belongs to the DEAD box helicase family.</text>
</comment>
<evidence type="ECO:0000256" key="2">
    <source>
        <dbReference type="ARBA" id="ARBA00022801"/>
    </source>
</evidence>
<dbReference type="SUPFAM" id="SSF52540">
    <property type="entry name" value="P-loop containing nucleoside triphosphate hydrolases"/>
    <property type="match status" value="1"/>
</dbReference>
<dbReference type="InterPro" id="IPR027417">
    <property type="entry name" value="P-loop_NTPase"/>
</dbReference>
<dbReference type="WBParaSite" id="PSAMB.scaffold724size42710.g8204.t1">
    <property type="protein sequence ID" value="PSAMB.scaffold724size42710.g8204.t1"/>
    <property type="gene ID" value="PSAMB.scaffold724size42710.g8204"/>
</dbReference>
<dbReference type="Gene3D" id="3.40.50.300">
    <property type="entry name" value="P-loop containing nucleotide triphosphate hydrolases"/>
    <property type="match status" value="1"/>
</dbReference>
<evidence type="ECO:0000313" key="12">
    <source>
        <dbReference type="WBParaSite" id="PSAMB.scaffold724size42710.g8204.t1"/>
    </source>
</evidence>
<comment type="catalytic activity">
    <reaction evidence="7">
        <text>ATP + H2O = ADP + phosphate + H(+)</text>
        <dbReference type="Rhea" id="RHEA:13065"/>
        <dbReference type="ChEBI" id="CHEBI:15377"/>
        <dbReference type="ChEBI" id="CHEBI:15378"/>
        <dbReference type="ChEBI" id="CHEBI:30616"/>
        <dbReference type="ChEBI" id="CHEBI:43474"/>
        <dbReference type="ChEBI" id="CHEBI:456216"/>
        <dbReference type="EC" id="3.6.4.13"/>
    </reaction>
</comment>
<feature type="compositionally biased region" description="Basic and acidic residues" evidence="8">
    <location>
        <begin position="1"/>
        <end position="10"/>
    </location>
</feature>
<keyword evidence="2 6" id="KW-0378">Hydrolase</keyword>
<evidence type="ECO:0000256" key="5">
    <source>
        <dbReference type="PROSITE-ProRule" id="PRU00552"/>
    </source>
</evidence>
<protein>
    <recommendedName>
        <fullName evidence="7">ATP-dependent RNA helicase</fullName>
        <ecNumber evidence="7">3.6.4.13</ecNumber>
    </recommendedName>
</protein>
<dbReference type="SMART" id="SM00487">
    <property type="entry name" value="DEXDc"/>
    <property type="match status" value="1"/>
</dbReference>
<dbReference type="EC" id="3.6.4.13" evidence="7"/>
<evidence type="ECO:0000313" key="11">
    <source>
        <dbReference type="Proteomes" id="UP000887566"/>
    </source>
</evidence>
<comment type="function">
    <text evidence="7">RNA helicase.</text>
</comment>
<feature type="domain" description="Helicase ATP-binding" evidence="9">
    <location>
        <begin position="94"/>
        <end position="268"/>
    </location>
</feature>
<dbReference type="PANTHER" id="PTHR24031">
    <property type="entry name" value="RNA HELICASE"/>
    <property type="match status" value="1"/>
</dbReference>
<dbReference type="Proteomes" id="UP000887566">
    <property type="component" value="Unplaced"/>
</dbReference>
<dbReference type="GO" id="GO:0016787">
    <property type="term" value="F:hydrolase activity"/>
    <property type="evidence" value="ECO:0007669"/>
    <property type="project" value="UniProtKB-KW"/>
</dbReference>
<dbReference type="InterPro" id="IPR000629">
    <property type="entry name" value="RNA-helicase_DEAD-box_CS"/>
</dbReference>
<accession>A0A914XBG2</accession>
<feature type="region of interest" description="Disordered" evidence="8">
    <location>
        <begin position="1"/>
        <end position="41"/>
    </location>
</feature>
<dbReference type="InterPro" id="IPR014014">
    <property type="entry name" value="RNA_helicase_DEAD_Q_motif"/>
</dbReference>